<keyword evidence="1" id="KW-1185">Reference proteome</keyword>
<accession>A0A1I7XZX0</accession>
<sequence length="274" mass="31188">MDSLPLTFCDTVVSCLDLHHIKLLTLLSGSWPIAATNISRKARELWVRVYQDQEGVWIQVKCEADATFRSCVFDPKYDRIVKLELGIGKLQSATKVSLSHFRKVVLPQFRNLITRCTIFDDYYTGYGQYPHAVANAVFDELMDHQGFTSLKICNSGERSRKFFKQQLLLGNVTSIDACYKGWPSTLQGKVCEVVKSARFHVIGLEESEFRLDFDMVSALFDKCFKGEIPRGFHPIIRGKPSFLLVDFSTLYSEYTASKEGDGFPRFWGFDSGNV</sequence>
<evidence type="ECO:0000313" key="1">
    <source>
        <dbReference type="Proteomes" id="UP000095287"/>
    </source>
</evidence>
<dbReference type="Proteomes" id="UP000095287">
    <property type="component" value="Unplaced"/>
</dbReference>
<name>A0A1I7XZX0_9BILA</name>
<dbReference type="AlphaFoldDB" id="A0A1I7XZX0"/>
<reference evidence="2" key="1">
    <citation type="submission" date="2016-11" db="UniProtKB">
        <authorList>
            <consortium name="WormBaseParasite"/>
        </authorList>
    </citation>
    <scope>IDENTIFICATION</scope>
</reference>
<proteinExistence type="predicted"/>
<protein>
    <submittedName>
        <fullName evidence="2">F-box domain-containing protein</fullName>
    </submittedName>
</protein>
<organism evidence="1 2">
    <name type="scientific">Steinernema glaseri</name>
    <dbReference type="NCBI Taxonomy" id="37863"/>
    <lineage>
        <taxon>Eukaryota</taxon>
        <taxon>Metazoa</taxon>
        <taxon>Ecdysozoa</taxon>
        <taxon>Nematoda</taxon>
        <taxon>Chromadorea</taxon>
        <taxon>Rhabditida</taxon>
        <taxon>Tylenchina</taxon>
        <taxon>Panagrolaimomorpha</taxon>
        <taxon>Strongyloidoidea</taxon>
        <taxon>Steinernematidae</taxon>
        <taxon>Steinernema</taxon>
    </lineage>
</organism>
<evidence type="ECO:0000313" key="2">
    <source>
        <dbReference type="WBParaSite" id="L893_g11318.t1"/>
    </source>
</evidence>
<dbReference type="WBParaSite" id="L893_g11318.t1">
    <property type="protein sequence ID" value="L893_g11318.t1"/>
    <property type="gene ID" value="L893_g11318"/>
</dbReference>